<feature type="compositionally biased region" description="Basic and acidic residues" evidence="1">
    <location>
        <begin position="124"/>
        <end position="134"/>
    </location>
</feature>
<keyword evidence="3" id="KW-1185">Reference proteome</keyword>
<accession>A0A9W4GV70</accession>
<protein>
    <submittedName>
        <fullName evidence="2">Uncharacterized protein</fullName>
    </submittedName>
</protein>
<organism evidence="2 3">
    <name type="scientific">Actinacidiphila cocklensis</name>
    <dbReference type="NCBI Taxonomy" id="887465"/>
    <lineage>
        <taxon>Bacteria</taxon>
        <taxon>Bacillati</taxon>
        <taxon>Actinomycetota</taxon>
        <taxon>Actinomycetes</taxon>
        <taxon>Kitasatosporales</taxon>
        <taxon>Streptomycetaceae</taxon>
        <taxon>Actinacidiphila</taxon>
    </lineage>
</organism>
<proteinExistence type="predicted"/>
<evidence type="ECO:0000256" key="1">
    <source>
        <dbReference type="SAM" id="MobiDB-lite"/>
    </source>
</evidence>
<evidence type="ECO:0000313" key="3">
    <source>
        <dbReference type="Proteomes" id="UP001152519"/>
    </source>
</evidence>
<feature type="region of interest" description="Disordered" evidence="1">
    <location>
        <begin position="1"/>
        <end position="134"/>
    </location>
</feature>
<reference evidence="2" key="1">
    <citation type="submission" date="2021-05" db="EMBL/GenBank/DDBJ databases">
        <authorList>
            <person name="Arsene-Ploetze F."/>
        </authorList>
    </citation>
    <scope>NUCLEOTIDE SEQUENCE</scope>
    <source>
        <strain evidence="2">DSM 42138</strain>
    </source>
</reference>
<dbReference type="AlphaFoldDB" id="A0A9W4GV70"/>
<comment type="caution">
    <text evidence="2">The sequence shown here is derived from an EMBL/GenBank/DDBJ whole genome shotgun (WGS) entry which is preliminary data.</text>
</comment>
<sequence length="134" mass="14877">MQDRAPHRTATADAPPAPLSCVRRPSGREKGTPRAQALVIAPLASGRRPDGCPGHRPGNRRGPAAAVGGHRRRRGLARRVHHGLRAGLRHPRPLARARRDLPGAEREPQRPPARTPRRRRRRHGVGEHRPGRHR</sequence>
<gene>
    <name evidence="2" type="ORF">SCOCK_80094</name>
</gene>
<dbReference type="Proteomes" id="UP001152519">
    <property type="component" value="Unassembled WGS sequence"/>
</dbReference>
<evidence type="ECO:0000313" key="2">
    <source>
        <dbReference type="EMBL" id="CAG6398939.1"/>
    </source>
</evidence>
<name>A0A9W4GV70_9ACTN</name>
<feature type="compositionally biased region" description="Basic residues" evidence="1">
    <location>
        <begin position="69"/>
        <end position="96"/>
    </location>
</feature>
<feature type="compositionally biased region" description="Basic and acidic residues" evidence="1">
    <location>
        <begin position="97"/>
        <end position="109"/>
    </location>
</feature>
<dbReference type="EMBL" id="CAJSLV010000114">
    <property type="protein sequence ID" value="CAG6398939.1"/>
    <property type="molecule type" value="Genomic_DNA"/>
</dbReference>